<dbReference type="EMBL" id="JACHMI010000001">
    <property type="protein sequence ID" value="MBB6551111.1"/>
    <property type="molecule type" value="Genomic_DNA"/>
</dbReference>
<feature type="domain" description="Aldehyde dehydrogenase" evidence="3">
    <location>
        <begin position="19"/>
        <end position="475"/>
    </location>
</feature>
<dbReference type="SUPFAM" id="SSF53720">
    <property type="entry name" value="ALDH-like"/>
    <property type="match status" value="1"/>
</dbReference>
<dbReference type="EC" id="1.2.1.79" evidence="4"/>
<gene>
    <name evidence="4" type="ORF">HD593_005906</name>
</gene>
<organism evidence="4 5">
    <name type="scientific">Nonomuraea rubra</name>
    <dbReference type="NCBI Taxonomy" id="46180"/>
    <lineage>
        <taxon>Bacteria</taxon>
        <taxon>Bacillati</taxon>
        <taxon>Actinomycetota</taxon>
        <taxon>Actinomycetes</taxon>
        <taxon>Streptosporangiales</taxon>
        <taxon>Streptosporangiaceae</taxon>
        <taxon>Nonomuraea</taxon>
    </lineage>
</organism>
<dbReference type="Proteomes" id="UP000565579">
    <property type="component" value="Unassembled WGS sequence"/>
</dbReference>
<dbReference type="RefSeq" id="WP_221525037.1">
    <property type="nucleotide sequence ID" value="NZ_BAAAXY010000095.1"/>
</dbReference>
<dbReference type="Gene3D" id="3.40.309.10">
    <property type="entry name" value="Aldehyde Dehydrogenase, Chain A, domain 2"/>
    <property type="match status" value="1"/>
</dbReference>
<dbReference type="CDD" id="cd07103">
    <property type="entry name" value="ALDH_F5_SSADH_GabD"/>
    <property type="match status" value="1"/>
</dbReference>
<dbReference type="PANTHER" id="PTHR43353">
    <property type="entry name" value="SUCCINATE-SEMIALDEHYDE DEHYDROGENASE, MITOCHONDRIAL"/>
    <property type="match status" value="1"/>
</dbReference>
<accession>A0A7X0NWV7</accession>
<sequence length="482" mass="50864">MSDPQLPPAAMYIAGAWHTADETFPVHNPADGTLLAELPVARPEDLDLALAATADGFATWRRTQPWERSRVLRRIADGIRAQAERFALIMTLDQGKPLAQSMGEVLASADQFDWYADEARRVYGRTVEGRDAGTRIFVSREPVGPVAAFATWNFPALLGVRKIAPALAAGCSVVLMAPAEAPLCSLLIAEIAHEAGLPAGALNVVSGDGPMISRHLIASDVIRKVSLTGSVPVGAELLRLAADGIKSVSMELGGHAPVLVFADADAERAGRLCARTKFRNAGQVCISPSRFLVHEDVAEAFTEAFVAETREISLGDGRDPATDMGPLTTARRLAGVHALVEDAVANGATVLAGGGPADLPGGHFYLPTVLSGVDDDMRVMAEEPFGPVAPISTFKTFEEAVTRANATPFGLAGFVFTEDLTTAFRAAEELETGMVGVNEMTIATAEAPFGGVKQSGFGREGGTEGVQDYTIAKYVNLRLRSA</sequence>
<keyword evidence="5" id="KW-1185">Reference proteome</keyword>
<evidence type="ECO:0000256" key="2">
    <source>
        <dbReference type="ARBA" id="ARBA00023002"/>
    </source>
</evidence>
<evidence type="ECO:0000259" key="3">
    <source>
        <dbReference type="Pfam" id="PF00171"/>
    </source>
</evidence>
<evidence type="ECO:0000313" key="5">
    <source>
        <dbReference type="Proteomes" id="UP000565579"/>
    </source>
</evidence>
<dbReference type="InterPro" id="IPR015590">
    <property type="entry name" value="Aldehyde_DH_dom"/>
</dbReference>
<dbReference type="AlphaFoldDB" id="A0A7X0NWV7"/>
<dbReference type="EC" id="1.2.1.20" evidence="4"/>
<dbReference type="InterPro" id="IPR050740">
    <property type="entry name" value="Aldehyde_DH_Superfamily"/>
</dbReference>
<name>A0A7X0NWV7_9ACTN</name>
<dbReference type="InterPro" id="IPR016163">
    <property type="entry name" value="Ald_DH_C"/>
</dbReference>
<dbReference type="FunFam" id="3.40.309.10:FF:000009">
    <property type="entry name" value="Aldehyde dehydrogenase A"/>
    <property type="match status" value="1"/>
</dbReference>
<proteinExistence type="inferred from homology"/>
<evidence type="ECO:0000256" key="1">
    <source>
        <dbReference type="ARBA" id="ARBA00009986"/>
    </source>
</evidence>
<dbReference type="FunFam" id="3.40.605.10:FF:000007">
    <property type="entry name" value="NAD/NADP-dependent betaine aldehyde dehydrogenase"/>
    <property type="match status" value="1"/>
</dbReference>
<dbReference type="GO" id="GO:0009450">
    <property type="term" value="P:gamma-aminobutyric acid catabolic process"/>
    <property type="evidence" value="ECO:0007669"/>
    <property type="project" value="TreeGrafter"/>
</dbReference>
<dbReference type="EC" id="1.2.1.16" evidence="4"/>
<dbReference type="InterPro" id="IPR016162">
    <property type="entry name" value="Ald_DH_N"/>
</dbReference>
<protein>
    <submittedName>
        <fullName evidence="4">Succinate-semialdehyde dehydrogenase/glutarate-semialdehyde dehydrogenase</fullName>
        <ecNumber evidence="4">1.2.1.16</ecNumber>
        <ecNumber evidence="4">1.2.1.20</ecNumber>
        <ecNumber evidence="4">1.2.1.79</ecNumber>
    </submittedName>
</protein>
<dbReference type="GO" id="GO:0004777">
    <property type="term" value="F:succinate-semialdehyde dehydrogenase (NAD+) activity"/>
    <property type="evidence" value="ECO:0007669"/>
    <property type="project" value="TreeGrafter"/>
</dbReference>
<keyword evidence="2 4" id="KW-0560">Oxidoreductase</keyword>
<dbReference type="PANTHER" id="PTHR43353:SF5">
    <property type="entry name" value="SUCCINATE-SEMIALDEHYDE DEHYDROGENASE, MITOCHONDRIAL"/>
    <property type="match status" value="1"/>
</dbReference>
<dbReference type="GO" id="GO:0036243">
    <property type="term" value="F:succinate-semialdehyde dehydrogenase (NADP+) activity"/>
    <property type="evidence" value="ECO:0007669"/>
    <property type="project" value="UniProtKB-EC"/>
</dbReference>
<evidence type="ECO:0000313" key="4">
    <source>
        <dbReference type="EMBL" id="MBB6551111.1"/>
    </source>
</evidence>
<reference evidence="4 5" key="1">
    <citation type="submission" date="2020-08" db="EMBL/GenBank/DDBJ databases">
        <title>Sequencing the genomes of 1000 actinobacteria strains.</title>
        <authorList>
            <person name="Klenk H.-P."/>
        </authorList>
    </citation>
    <scope>NUCLEOTIDE SEQUENCE [LARGE SCALE GENOMIC DNA]</scope>
    <source>
        <strain evidence="4 5">DSM 43768</strain>
    </source>
</reference>
<dbReference type="Pfam" id="PF00171">
    <property type="entry name" value="Aldedh"/>
    <property type="match status" value="1"/>
</dbReference>
<comment type="caution">
    <text evidence="4">The sequence shown here is derived from an EMBL/GenBank/DDBJ whole genome shotgun (WGS) entry which is preliminary data.</text>
</comment>
<comment type="similarity">
    <text evidence="1">Belongs to the aldehyde dehydrogenase family.</text>
</comment>
<dbReference type="InterPro" id="IPR016161">
    <property type="entry name" value="Ald_DH/histidinol_DH"/>
</dbReference>
<dbReference type="Gene3D" id="3.40.605.10">
    <property type="entry name" value="Aldehyde Dehydrogenase, Chain A, domain 1"/>
    <property type="match status" value="1"/>
</dbReference>
<dbReference type="GO" id="GO:0102810">
    <property type="term" value="F:glutarate-semialdehyde dehydrogenase (NADP+) activity"/>
    <property type="evidence" value="ECO:0007669"/>
    <property type="project" value="UniProtKB-EC"/>
</dbReference>